<comment type="caution">
    <text evidence="3">The sequence shown here is derived from an EMBL/GenBank/DDBJ whole genome shotgun (WGS) entry which is preliminary data.</text>
</comment>
<keyword evidence="4" id="KW-1185">Reference proteome</keyword>
<dbReference type="RefSeq" id="WP_146593744.1">
    <property type="nucleotide sequence ID" value="NZ_SJPT01000002.1"/>
</dbReference>
<dbReference type="PROSITE" id="PS51257">
    <property type="entry name" value="PROKAR_LIPOPROTEIN"/>
    <property type="match status" value="1"/>
</dbReference>
<evidence type="ECO:0000256" key="1">
    <source>
        <dbReference type="SAM" id="MobiDB-lite"/>
    </source>
</evidence>
<evidence type="ECO:0008006" key="5">
    <source>
        <dbReference type="Google" id="ProtNLM"/>
    </source>
</evidence>
<feature type="chain" id="PRO_5023065907" description="4Fe-4S ferredoxin-type domain-containing protein" evidence="2">
    <location>
        <begin position="21"/>
        <end position="196"/>
    </location>
</feature>
<feature type="signal peptide" evidence="2">
    <location>
        <begin position="1"/>
        <end position="20"/>
    </location>
</feature>
<evidence type="ECO:0000313" key="3">
    <source>
        <dbReference type="EMBL" id="TWU25038.1"/>
    </source>
</evidence>
<dbReference type="EMBL" id="SJPT01000002">
    <property type="protein sequence ID" value="TWU25038.1"/>
    <property type="molecule type" value="Genomic_DNA"/>
</dbReference>
<accession>A0A5C6CKR5</accession>
<organism evidence="3 4">
    <name type="scientific">Novipirellula galeiformis</name>
    <dbReference type="NCBI Taxonomy" id="2528004"/>
    <lineage>
        <taxon>Bacteria</taxon>
        <taxon>Pseudomonadati</taxon>
        <taxon>Planctomycetota</taxon>
        <taxon>Planctomycetia</taxon>
        <taxon>Pirellulales</taxon>
        <taxon>Pirellulaceae</taxon>
        <taxon>Novipirellula</taxon>
    </lineage>
</organism>
<sequence length="196" mass="20671" precursor="true">MKLKPTLSFFTLTFSLLWFAGCCGPNGGGCGPIFFGAPGCGTHGCGGCDSDGCGELYVDPWVNHPADAGDPCDKCSNHNGQSCGKCRSVFSGVESLWGYRRGVDVGCGGCDIGCNSCAPACDSGCSDCDSHSTEIYHGETYHSETYSEGEYISGDSYQSGETIVESPAPSYQPQRTRKIFRSKPQVARGVPTPANR</sequence>
<dbReference type="OrthoDB" id="285262at2"/>
<dbReference type="AlphaFoldDB" id="A0A5C6CKR5"/>
<evidence type="ECO:0000313" key="4">
    <source>
        <dbReference type="Proteomes" id="UP000316304"/>
    </source>
</evidence>
<proteinExistence type="predicted"/>
<reference evidence="3 4" key="1">
    <citation type="submission" date="2019-02" db="EMBL/GenBank/DDBJ databases">
        <title>Deep-cultivation of Planctomycetes and their phenomic and genomic characterization uncovers novel biology.</title>
        <authorList>
            <person name="Wiegand S."/>
            <person name="Jogler M."/>
            <person name="Boedeker C."/>
            <person name="Pinto D."/>
            <person name="Vollmers J."/>
            <person name="Rivas-Marin E."/>
            <person name="Kohn T."/>
            <person name="Peeters S.H."/>
            <person name="Heuer A."/>
            <person name="Rast P."/>
            <person name="Oberbeckmann S."/>
            <person name="Bunk B."/>
            <person name="Jeske O."/>
            <person name="Meyerdierks A."/>
            <person name="Storesund J.E."/>
            <person name="Kallscheuer N."/>
            <person name="Luecker S."/>
            <person name="Lage O.M."/>
            <person name="Pohl T."/>
            <person name="Merkel B.J."/>
            <person name="Hornburger P."/>
            <person name="Mueller R.-W."/>
            <person name="Bruemmer F."/>
            <person name="Labrenz M."/>
            <person name="Spormann A.M."/>
            <person name="Op Den Camp H."/>
            <person name="Overmann J."/>
            <person name="Amann R."/>
            <person name="Jetten M.S.M."/>
            <person name="Mascher T."/>
            <person name="Medema M.H."/>
            <person name="Devos D.P."/>
            <person name="Kaster A.-K."/>
            <person name="Ovreas L."/>
            <person name="Rohde M."/>
            <person name="Galperin M.Y."/>
            <person name="Jogler C."/>
        </authorList>
    </citation>
    <scope>NUCLEOTIDE SEQUENCE [LARGE SCALE GENOMIC DNA]</scope>
    <source>
        <strain evidence="3 4">Pla52o</strain>
    </source>
</reference>
<keyword evidence="2" id="KW-0732">Signal</keyword>
<dbReference type="Proteomes" id="UP000316304">
    <property type="component" value="Unassembled WGS sequence"/>
</dbReference>
<feature type="region of interest" description="Disordered" evidence="1">
    <location>
        <begin position="165"/>
        <end position="196"/>
    </location>
</feature>
<name>A0A5C6CKR5_9BACT</name>
<protein>
    <recommendedName>
        <fullName evidence="5">4Fe-4S ferredoxin-type domain-containing protein</fullName>
    </recommendedName>
</protein>
<evidence type="ECO:0000256" key="2">
    <source>
        <dbReference type="SAM" id="SignalP"/>
    </source>
</evidence>
<gene>
    <name evidence="3" type="ORF">Pla52o_13350</name>
</gene>